<dbReference type="GO" id="GO:0010446">
    <property type="term" value="P:response to alkaline pH"/>
    <property type="evidence" value="ECO:0007669"/>
    <property type="project" value="Ensembl"/>
</dbReference>
<evidence type="ECO:0000256" key="11">
    <source>
        <dbReference type="ARBA" id="ARBA00048323"/>
    </source>
</evidence>
<evidence type="ECO:0000256" key="5">
    <source>
        <dbReference type="ARBA" id="ARBA00022692"/>
    </source>
</evidence>
<dbReference type="CTD" id="125981"/>
<comment type="function">
    <text evidence="15">Hydrolyzes the sphingolipid ceramide into sphingosine and free fatty acid.</text>
</comment>
<dbReference type="GO" id="GO:0016020">
    <property type="term" value="C:membrane"/>
    <property type="evidence" value="ECO:0007669"/>
    <property type="project" value="UniProtKB-SubCell"/>
</dbReference>
<feature type="binding site" evidence="13">
    <location>
        <position position="13"/>
    </location>
    <ligand>
        <name>Ca(2+)</name>
        <dbReference type="ChEBI" id="CHEBI:29108"/>
    </ligand>
</feature>
<evidence type="ECO:0000256" key="3">
    <source>
        <dbReference type="ARBA" id="ARBA00004991"/>
    </source>
</evidence>
<keyword evidence="7" id="KW-0746">Sphingolipid metabolism</keyword>
<dbReference type="HOGENOM" id="CLU_088280_1_0_1"/>
<keyword evidence="8 15" id="KW-1133">Transmembrane helix</keyword>
<dbReference type="GO" id="GO:0017040">
    <property type="term" value="F:N-acylsphingosine amidohydrolase activity"/>
    <property type="evidence" value="ECO:0000318"/>
    <property type="project" value="GO_Central"/>
</dbReference>
<feature type="transmembrane region" description="Helical" evidence="15">
    <location>
        <begin position="207"/>
        <end position="226"/>
    </location>
</feature>
<dbReference type="EC" id="3.5.1.-" evidence="15"/>
<evidence type="ECO:0000313" key="17">
    <source>
        <dbReference type="Proteomes" id="UP000002280"/>
    </source>
</evidence>
<comment type="subcellular location">
    <subcellularLocation>
        <location evidence="1">Membrane</location>
        <topology evidence="1">Multi-pass membrane protein</topology>
    </subcellularLocation>
</comment>
<dbReference type="InterPro" id="IPR008901">
    <property type="entry name" value="ACER"/>
</dbReference>
<dbReference type="GO" id="GO:0046872">
    <property type="term" value="F:metal ion binding"/>
    <property type="evidence" value="ECO:0007669"/>
    <property type="project" value="UniProtKB-KW"/>
</dbReference>
<sequence>MASIFSYQSSEIDWCEKNFQYSELVAEFYNTISNVPFFIFGPLMIYLMHPYAQKRSLKVHLALVLFILIGLFSSYFHMTLSFFGQILDELAILWLLTTCYCLWFPRCYFPAFLKKNRSLFSCLVLVISIIVTFLAFIKPVVNAYVLNGISLHICYFTRLEYKKNHPKVNHMIRVALMLWAMAISTWICDRLFCPFFQRINFTYLHSFWHILISMAFPYIITILILLDGHYEMQNVPLEIHYWPRDEWIVGLPYVTLKDDKANNETKSC</sequence>
<evidence type="ECO:0000256" key="14">
    <source>
        <dbReference type="PIRSR" id="PIRSR608901-2"/>
    </source>
</evidence>
<comment type="pathway">
    <text evidence="2">Lipid metabolism; sphingolipid metabolism.</text>
</comment>
<feature type="binding site" evidence="14">
    <location>
        <position position="205"/>
    </location>
    <ligand>
        <name>Zn(2+)</name>
        <dbReference type="ChEBI" id="CHEBI:29105"/>
        <note>catalytic</note>
    </ligand>
</feature>
<comment type="pathway">
    <text evidence="3">Sphingolipid metabolism.</text>
</comment>
<feature type="transmembrane region" description="Helical" evidence="15">
    <location>
        <begin position="59"/>
        <end position="78"/>
    </location>
</feature>
<dbReference type="OMA" id="NYKHSEH"/>
<proteinExistence type="inferred from homology"/>
<dbReference type="GO" id="GO:0046514">
    <property type="term" value="P:ceramide catabolic process"/>
    <property type="evidence" value="ECO:0000318"/>
    <property type="project" value="GO_Central"/>
</dbReference>
<comment type="catalytic activity">
    <reaction evidence="11">
        <text>an N-acylsphing-4-enine + H2O = sphing-4-enine + a fatty acid</text>
        <dbReference type="Rhea" id="RHEA:20856"/>
        <dbReference type="ChEBI" id="CHEBI:15377"/>
        <dbReference type="ChEBI" id="CHEBI:28868"/>
        <dbReference type="ChEBI" id="CHEBI:52639"/>
        <dbReference type="ChEBI" id="CHEBI:57756"/>
        <dbReference type="EC" id="3.5.1.23"/>
    </reaction>
    <physiologicalReaction direction="left-to-right" evidence="11">
        <dbReference type="Rhea" id="RHEA:20857"/>
    </physiologicalReaction>
</comment>
<dbReference type="eggNOG" id="KOG2329">
    <property type="taxonomic scope" value="Eukaryota"/>
</dbReference>
<feature type="binding site" evidence="13">
    <location>
        <position position="27"/>
    </location>
    <ligand>
        <name>Ca(2+)</name>
        <dbReference type="ChEBI" id="CHEBI:29108"/>
    </ligand>
</feature>
<feature type="transmembrane region" description="Helical" evidence="15">
    <location>
        <begin position="90"/>
        <end position="109"/>
    </location>
</feature>
<comment type="cofactor">
    <cofactor evidence="14">
        <name>Zn(2+)</name>
        <dbReference type="ChEBI" id="CHEBI:29105"/>
    </cofactor>
</comment>
<dbReference type="STRING" id="13616.ENSMODP00000002341"/>
<evidence type="ECO:0000256" key="7">
    <source>
        <dbReference type="ARBA" id="ARBA00022919"/>
    </source>
</evidence>
<evidence type="ECO:0000256" key="10">
    <source>
        <dbReference type="ARBA" id="ARBA00047401"/>
    </source>
</evidence>
<gene>
    <name evidence="16" type="primary">ACER1</name>
</gene>
<feature type="binding site" evidence="14">
    <location>
        <position position="209"/>
    </location>
    <ligand>
        <name>Zn(2+)</name>
        <dbReference type="ChEBI" id="CHEBI:29105"/>
        <note>catalytic</note>
    </ligand>
</feature>
<feature type="binding site" evidence="13">
    <location>
        <position position="16"/>
    </location>
    <ligand>
        <name>Ca(2+)</name>
        <dbReference type="ChEBI" id="CHEBI:29108"/>
    </ligand>
</feature>
<dbReference type="Ensembl" id="ENSMODT00000002389.3">
    <property type="protein sequence ID" value="ENSMODP00000002341.2"/>
    <property type="gene ID" value="ENSMODG00000001913.4"/>
</dbReference>
<dbReference type="PANTHER" id="PTHR46139">
    <property type="entry name" value="ALKALINE CERAMIDASE"/>
    <property type="match status" value="1"/>
</dbReference>
<dbReference type="GeneTree" id="ENSGT00730000110920"/>
<dbReference type="GO" id="GO:0005783">
    <property type="term" value="C:endoplasmic reticulum"/>
    <property type="evidence" value="ECO:0000318"/>
    <property type="project" value="GO_Central"/>
</dbReference>
<dbReference type="Proteomes" id="UP000002280">
    <property type="component" value="Chromosome 3"/>
</dbReference>
<dbReference type="KEGG" id="mdo:100025621"/>
<dbReference type="InParanoid" id="F6W146"/>
<keyword evidence="14" id="KW-0862">Zinc</keyword>
<name>F6W146_MONDO</name>
<dbReference type="RefSeq" id="XP_007489072.1">
    <property type="nucleotide sequence ID" value="XM_007489010.3"/>
</dbReference>
<keyword evidence="13" id="KW-0479">Metal-binding</keyword>
<dbReference type="OrthoDB" id="187171at2759"/>
<dbReference type="GO" id="GO:0071277">
    <property type="term" value="P:cellular response to calcium ion"/>
    <property type="evidence" value="ECO:0007669"/>
    <property type="project" value="Ensembl"/>
</dbReference>
<evidence type="ECO:0000256" key="4">
    <source>
        <dbReference type="ARBA" id="ARBA00009780"/>
    </source>
</evidence>
<keyword evidence="5 15" id="KW-0812">Transmembrane</keyword>
<feature type="binding site" evidence="13">
    <location>
        <position position="14"/>
    </location>
    <ligand>
        <name>Ca(2+)</name>
        <dbReference type="ChEBI" id="CHEBI:29108"/>
    </ligand>
</feature>
<keyword evidence="13" id="KW-0106">Calcium</keyword>
<evidence type="ECO:0000256" key="8">
    <source>
        <dbReference type="ARBA" id="ARBA00022989"/>
    </source>
</evidence>
<evidence type="ECO:0000313" key="16">
    <source>
        <dbReference type="Ensembl" id="ENSMODP00000002341.2"/>
    </source>
</evidence>
<protein>
    <recommendedName>
        <fullName evidence="15">Alkaline ceramidase</fullName>
        <ecNumber evidence="15">3.5.1.-</ecNumber>
    </recommendedName>
</protein>
<feature type="transmembrane region" description="Helical" evidence="15">
    <location>
        <begin position="171"/>
        <end position="187"/>
    </location>
</feature>
<feature type="transmembrane region" description="Helical" evidence="15">
    <location>
        <begin position="28"/>
        <end position="47"/>
    </location>
</feature>
<feature type="transmembrane region" description="Helical" evidence="15">
    <location>
        <begin position="118"/>
        <end position="137"/>
    </location>
</feature>
<evidence type="ECO:0000256" key="2">
    <source>
        <dbReference type="ARBA" id="ARBA00004760"/>
    </source>
</evidence>
<evidence type="ECO:0000256" key="1">
    <source>
        <dbReference type="ARBA" id="ARBA00004141"/>
    </source>
</evidence>
<comment type="catalytic activity">
    <reaction evidence="10">
        <text>N-(9Z-octadecenoyl)-sphing-4-enine + H2O = sphing-4-enine + (9Z)-octadecenoate</text>
        <dbReference type="Rhea" id="RHEA:41299"/>
        <dbReference type="ChEBI" id="CHEBI:15377"/>
        <dbReference type="ChEBI" id="CHEBI:30823"/>
        <dbReference type="ChEBI" id="CHEBI:57756"/>
        <dbReference type="ChEBI" id="CHEBI:77996"/>
    </reaction>
    <physiologicalReaction direction="left-to-right" evidence="10">
        <dbReference type="Rhea" id="RHEA:41300"/>
    </physiologicalReaction>
</comment>
<keyword evidence="6 15" id="KW-0378">Hydrolase</keyword>
<evidence type="ECO:0000256" key="13">
    <source>
        <dbReference type="PIRSR" id="PIRSR608901-1"/>
    </source>
</evidence>
<keyword evidence="9 15" id="KW-0472">Membrane</keyword>
<evidence type="ECO:0000256" key="9">
    <source>
        <dbReference type="ARBA" id="ARBA00023136"/>
    </source>
</evidence>
<dbReference type="GeneID" id="100025621"/>
<feature type="binding site" evidence="13">
    <location>
        <position position="18"/>
    </location>
    <ligand>
        <name>Ca(2+)</name>
        <dbReference type="ChEBI" id="CHEBI:29108"/>
    </ligand>
</feature>
<organism evidence="16 17">
    <name type="scientific">Monodelphis domestica</name>
    <name type="common">Gray short-tailed opossum</name>
    <dbReference type="NCBI Taxonomy" id="13616"/>
    <lineage>
        <taxon>Eukaryota</taxon>
        <taxon>Metazoa</taxon>
        <taxon>Chordata</taxon>
        <taxon>Craniata</taxon>
        <taxon>Vertebrata</taxon>
        <taxon>Euteleostomi</taxon>
        <taxon>Mammalia</taxon>
        <taxon>Metatheria</taxon>
        <taxon>Didelphimorphia</taxon>
        <taxon>Didelphidae</taxon>
        <taxon>Monodelphis</taxon>
    </lineage>
</organism>
<dbReference type="PANTHER" id="PTHR46139:SF2">
    <property type="entry name" value="ALKALINE CERAMIDASE 1"/>
    <property type="match status" value="1"/>
</dbReference>
<dbReference type="RefSeq" id="XP_016287622.1">
    <property type="nucleotide sequence ID" value="XM_016432136.2"/>
</dbReference>
<dbReference type="AlphaFoldDB" id="F6W146"/>
<dbReference type="RefSeq" id="XP_016287617.1">
    <property type="nucleotide sequence ID" value="XM_016432131.2"/>
</dbReference>
<dbReference type="Pfam" id="PF05875">
    <property type="entry name" value="Ceramidase"/>
    <property type="match status" value="1"/>
</dbReference>
<reference evidence="16" key="3">
    <citation type="submission" date="2025-09" db="UniProtKB">
        <authorList>
            <consortium name="Ensembl"/>
        </authorList>
    </citation>
    <scope>IDENTIFICATION</scope>
</reference>
<accession>F6W146</accession>
<comment type="caution">
    <text evidence="15">Lacks conserved residue(s) required for the propagation of feature annotation.</text>
</comment>
<comment type="catalytic activity">
    <reaction evidence="12">
        <text>an N-acylsphinganine + H2O = sphinganine + a fatty acid</text>
        <dbReference type="Rhea" id="RHEA:33551"/>
        <dbReference type="ChEBI" id="CHEBI:15377"/>
        <dbReference type="ChEBI" id="CHEBI:28868"/>
        <dbReference type="ChEBI" id="CHEBI:31488"/>
        <dbReference type="ChEBI" id="CHEBI:57817"/>
    </reaction>
    <physiologicalReaction direction="left-to-right" evidence="12">
        <dbReference type="Rhea" id="RHEA:33552"/>
    </physiologicalReaction>
</comment>
<evidence type="ECO:0000256" key="12">
    <source>
        <dbReference type="ARBA" id="ARBA00049511"/>
    </source>
</evidence>
<dbReference type="UniPathway" id="UPA00222"/>
<evidence type="ECO:0000256" key="6">
    <source>
        <dbReference type="ARBA" id="ARBA00022801"/>
    </source>
</evidence>
<keyword evidence="15" id="KW-0443">Lipid metabolism</keyword>
<evidence type="ECO:0000256" key="15">
    <source>
        <dbReference type="RuleBase" id="RU364079"/>
    </source>
</evidence>
<dbReference type="RefSeq" id="XP_016287618.1">
    <property type="nucleotide sequence ID" value="XM_016432132.2"/>
</dbReference>
<dbReference type="FunCoup" id="F6W146">
    <property type="interactions" value="144"/>
</dbReference>
<dbReference type="GO" id="GO:0030216">
    <property type="term" value="P:keratinocyte differentiation"/>
    <property type="evidence" value="ECO:0007669"/>
    <property type="project" value="Ensembl"/>
</dbReference>
<reference evidence="16 17" key="1">
    <citation type="journal article" date="2007" name="Nature">
        <title>Genome of the marsupial Monodelphis domestica reveals innovation in non-coding sequences.</title>
        <authorList>
            <person name="Mikkelsen T.S."/>
            <person name="Wakefield M.J."/>
            <person name="Aken B."/>
            <person name="Amemiya C.T."/>
            <person name="Chang J.L."/>
            <person name="Duke S."/>
            <person name="Garber M."/>
            <person name="Gentles A.J."/>
            <person name="Goodstadt L."/>
            <person name="Heger A."/>
            <person name="Jurka J."/>
            <person name="Kamal M."/>
            <person name="Mauceli E."/>
            <person name="Searle S.M."/>
            <person name="Sharpe T."/>
            <person name="Baker M.L."/>
            <person name="Batzer M.A."/>
            <person name="Benos P.V."/>
            <person name="Belov K."/>
            <person name="Clamp M."/>
            <person name="Cook A."/>
            <person name="Cuff J."/>
            <person name="Das R."/>
            <person name="Davidow L."/>
            <person name="Deakin J.E."/>
            <person name="Fazzari M.J."/>
            <person name="Glass J.L."/>
            <person name="Grabherr M."/>
            <person name="Greally J.M."/>
            <person name="Gu W."/>
            <person name="Hore T.A."/>
            <person name="Huttley G.A."/>
            <person name="Kleber M."/>
            <person name="Jirtle R.L."/>
            <person name="Koina E."/>
            <person name="Lee J.T."/>
            <person name="Mahony S."/>
            <person name="Marra M.A."/>
            <person name="Miller R.D."/>
            <person name="Nicholls R.D."/>
            <person name="Oda M."/>
            <person name="Papenfuss A.T."/>
            <person name="Parra Z.E."/>
            <person name="Pollock D.D."/>
            <person name="Ray D.A."/>
            <person name="Schein J.E."/>
            <person name="Speed T.P."/>
            <person name="Thompson K."/>
            <person name="VandeBerg J.L."/>
            <person name="Wade C.M."/>
            <person name="Walker J.A."/>
            <person name="Waters P.D."/>
            <person name="Webber C."/>
            <person name="Weidman J.R."/>
            <person name="Xie X."/>
            <person name="Zody M.C."/>
            <person name="Baldwin J."/>
            <person name="Abdouelleil A."/>
            <person name="Abdulkadir J."/>
            <person name="Abebe A."/>
            <person name="Abera B."/>
            <person name="Abreu J."/>
            <person name="Acer S.C."/>
            <person name="Aftuck L."/>
            <person name="Alexander A."/>
            <person name="An P."/>
            <person name="Anderson E."/>
            <person name="Anderson S."/>
            <person name="Arachi H."/>
            <person name="Azer M."/>
            <person name="Bachantsang P."/>
            <person name="Barry A."/>
            <person name="Bayul T."/>
            <person name="Berlin A."/>
            <person name="Bessette D."/>
            <person name="Bloom T."/>
            <person name="Bloom T."/>
            <person name="Boguslavskiy L."/>
            <person name="Bonnet C."/>
            <person name="Boukhgalter B."/>
            <person name="Bourzgui I."/>
            <person name="Brown A."/>
            <person name="Cahill P."/>
            <person name="Channer S."/>
            <person name="Cheshatsang Y."/>
            <person name="Chuda L."/>
            <person name="Citroen M."/>
            <person name="Collymore A."/>
            <person name="Cooke P."/>
            <person name="Costello M."/>
            <person name="D'Aco K."/>
            <person name="Daza R."/>
            <person name="De Haan G."/>
            <person name="DeGray S."/>
            <person name="DeMaso C."/>
            <person name="Dhargay N."/>
            <person name="Dooley K."/>
            <person name="Dooley E."/>
            <person name="Doricent M."/>
            <person name="Dorje P."/>
            <person name="Dorjee K."/>
            <person name="Dupes A."/>
            <person name="Elong R."/>
            <person name="Falk J."/>
            <person name="Farina A."/>
            <person name="Faro S."/>
            <person name="Ferguson D."/>
            <person name="Fisher S."/>
            <person name="Foley C.D."/>
            <person name="Franke A."/>
            <person name="Friedrich D."/>
            <person name="Gadbois L."/>
            <person name="Gearin G."/>
            <person name="Gearin C.R."/>
            <person name="Giannoukos G."/>
            <person name="Goode T."/>
            <person name="Graham J."/>
            <person name="Grandbois E."/>
            <person name="Grewal S."/>
            <person name="Gyaltsen K."/>
            <person name="Hafez N."/>
            <person name="Hagos B."/>
            <person name="Hall J."/>
            <person name="Henson C."/>
            <person name="Hollinger A."/>
            <person name="Honan T."/>
            <person name="Huard M.D."/>
            <person name="Hughes L."/>
            <person name="Hurhula B."/>
            <person name="Husby M.E."/>
            <person name="Kamat A."/>
            <person name="Kanga B."/>
            <person name="Kashin S."/>
            <person name="Khazanovich D."/>
            <person name="Kisner P."/>
            <person name="Lance K."/>
            <person name="Lara M."/>
            <person name="Lee W."/>
            <person name="Lennon N."/>
            <person name="Letendre F."/>
            <person name="LeVine R."/>
            <person name="Lipovsky A."/>
            <person name="Liu X."/>
            <person name="Liu J."/>
            <person name="Liu S."/>
            <person name="Lokyitsang T."/>
            <person name="Lokyitsang Y."/>
            <person name="Lubonja R."/>
            <person name="Lui A."/>
            <person name="MacDonald P."/>
            <person name="Magnisalis V."/>
            <person name="Maru K."/>
            <person name="Matthews C."/>
            <person name="McCusker W."/>
            <person name="McDonough S."/>
            <person name="Mehta T."/>
            <person name="Meldrim J."/>
            <person name="Meneus L."/>
            <person name="Mihai O."/>
            <person name="Mihalev A."/>
            <person name="Mihova T."/>
            <person name="Mittelman R."/>
            <person name="Mlenga V."/>
            <person name="Montmayeur A."/>
            <person name="Mulrain L."/>
            <person name="Navidi A."/>
            <person name="Naylor J."/>
            <person name="Negash T."/>
            <person name="Nguyen T."/>
            <person name="Nguyen N."/>
            <person name="Nicol R."/>
            <person name="Norbu C."/>
            <person name="Norbu N."/>
            <person name="Novod N."/>
            <person name="O'Neill B."/>
            <person name="Osman S."/>
            <person name="Markiewicz E."/>
            <person name="Oyono O.L."/>
            <person name="Patti C."/>
            <person name="Phunkhang P."/>
            <person name="Pierre F."/>
            <person name="Priest M."/>
            <person name="Raghuraman S."/>
            <person name="Rege F."/>
            <person name="Reyes R."/>
            <person name="Rise C."/>
            <person name="Rogov P."/>
            <person name="Ross K."/>
            <person name="Ryan E."/>
            <person name="Settipalli S."/>
            <person name="Shea T."/>
            <person name="Sherpa N."/>
            <person name="Shi L."/>
            <person name="Shih D."/>
            <person name="Sparrow T."/>
            <person name="Spaulding J."/>
            <person name="Stalker J."/>
            <person name="Stange-Thomann N."/>
            <person name="Stavropoulos S."/>
            <person name="Stone C."/>
            <person name="Strader C."/>
            <person name="Tesfaye S."/>
            <person name="Thomson T."/>
            <person name="Thoulutsang Y."/>
            <person name="Thoulutsang D."/>
            <person name="Topham K."/>
            <person name="Topping I."/>
            <person name="Tsamla T."/>
            <person name="Vassiliev H."/>
            <person name="Vo A."/>
            <person name="Wangchuk T."/>
            <person name="Wangdi T."/>
            <person name="Weiand M."/>
            <person name="Wilkinson J."/>
            <person name="Wilson A."/>
            <person name="Yadav S."/>
            <person name="Young G."/>
            <person name="Yu Q."/>
            <person name="Zembek L."/>
            <person name="Zhong D."/>
            <person name="Zimmer A."/>
            <person name="Zwirko Z."/>
            <person name="Jaffe D.B."/>
            <person name="Alvarez P."/>
            <person name="Brockman W."/>
            <person name="Butler J."/>
            <person name="Chin C."/>
            <person name="Gnerre S."/>
            <person name="MacCallum I."/>
            <person name="Graves J.A."/>
            <person name="Ponting C.P."/>
            <person name="Breen M."/>
            <person name="Samollow P.B."/>
            <person name="Lander E.S."/>
            <person name="Lindblad-Toh K."/>
        </authorList>
    </citation>
    <scope>NUCLEOTIDE SEQUENCE [LARGE SCALE GENOMIC DNA]</scope>
</reference>
<dbReference type="Bgee" id="ENSMODG00000001913">
    <property type="expression patterns" value="Expressed in spermatid and 7 other cell types or tissues"/>
</dbReference>
<reference evidence="16" key="2">
    <citation type="submission" date="2025-08" db="UniProtKB">
        <authorList>
            <consortium name="Ensembl"/>
        </authorList>
    </citation>
    <scope>IDENTIFICATION</scope>
</reference>
<feature type="binding site" evidence="14">
    <location>
        <position position="77"/>
    </location>
    <ligand>
        <name>Zn(2+)</name>
        <dbReference type="ChEBI" id="CHEBI:29105"/>
        <note>catalytic</note>
    </ligand>
</feature>
<dbReference type="GO" id="GO:0046512">
    <property type="term" value="P:sphingosine biosynthetic process"/>
    <property type="evidence" value="ECO:0000318"/>
    <property type="project" value="GO_Central"/>
</dbReference>
<comment type="similarity">
    <text evidence="4 15">Belongs to the alkaline ceramidase family.</text>
</comment>
<keyword evidence="17" id="KW-1185">Reference proteome</keyword>